<evidence type="ECO:0000259" key="8">
    <source>
        <dbReference type="PROSITE" id="PS50928"/>
    </source>
</evidence>
<evidence type="ECO:0000256" key="7">
    <source>
        <dbReference type="RuleBase" id="RU363032"/>
    </source>
</evidence>
<feature type="domain" description="ABC transmembrane type-1" evidence="8">
    <location>
        <begin position="79"/>
        <end position="268"/>
    </location>
</feature>
<keyword evidence="3" id="KW-1003">Cell membrane</keyword>
<evidence type="ECO:0000313" key="9">
    <source>
        <dbReference type="EMBL" id="GID12854.1"/>
    </source>
</evidence>
<proteinExistence type="inferred from homology"/>
<keyword evidence="4 7" id="KW-0812">Transmembrane</keyword>
<feature type="transmembrane region" description="Helical" evidence="7">
    <location>
        <begin position="78"/>
        <end position="102"/>
    </location>
</feature>
<keyword evidence="2 7" id="KW-0813">Transport</keyword>
<dbReference type="GO" id="GO:0005886">
    <property type="term" value="C:plasma membrane"/>
    <property type="evidence" value="ECO:0007669"/>
    <property type="project" value="UniProtKB-SubCell"/>
</dbReference>
<name>A0A8J3NEQ5_9ACTN</name>
<sequence>MTTPSVPRRRLGRTVGTVAAAVIGIAFAFPLLWVLTSSLRPGNDIFSYLSPLSIGSFLPIHADPASYGALVHSDFGRAILNSIVVSLVTVVFGLLFSAMAAFGLSAIKFRGQGVLFGIVVLSFLIPFDAISIPLADLFRDVNLQNTYLGLILPGIGNGLAIFLMRQFFLAIPTEIVEAARMDGLGWWGVFTRIYLPLSKPTLVGAGMTLFLFQWQAYMWPLLIGTEPSKQLAPIALANMRGQFTVDFGQVFAGSLVLTVIPLVLILVFQRHYTQSLASTGTKD</sequence>
<evidence type="ECO:0000256" key="3">
    <source>
        <dbReference type="ARBA" id="ARBA00022475"/>
    </source>
</evidence>
<dbReference type="Pfam" id="PF00528">
    <property type="entry name" value="BPD_transp_1"/>
    <property type="match status" value="1"/>
</dbReference>
<dbReference type="PANTHER" id="PTHR43744:SF8">
    <property type="entry name" value="SN-GLYCEROL-3-PHOSPHATE TRANSPORT SYSTEM PERMEASE PROTEIN UGPE"/>
    <property type="match status" value="1"/>
</dbReference>
<keyword evidence="5 7" id="KW-1133">Transmembrane helix</keyword>
<evidence type="ECO:0000256" key="6">
    <source>
        <dbReference type="ARBA" id="ARBA00023136"/>
    </source>
</evidence>
<dbReference type="InterPro" id="IPR000515">
    <property type="entry name" value="MetI-like"/>
</dbReference>
<accession>A0A8J3NEQ5</accession>
<dbReference type="AlphaFoldDB" id="A0A8J3NEQ5"/>
<keyword evidence="6 7" id="KW-0472">Membrane</keyword>
<dbReference type="SUPFAM" id="SSF161098">
    <property type="entry name" value="MetI-like"/>
    <property type="match status" value="1"/>
</dbReference>
<dbReference type="CDD" id="cd06261">
    <property type="entry name" value="TM_PBP2"/>
    <property type="match status" value="1"/>
</dbReference>
<evidence type="ECO:0000256" key="4">
    <source>
        <dbReference type="ARBA" id="ARBA00022692"/>
    </source>
</evidence>
<dbReference type="PROSITE" id="PS50928">
    <property type="entry name" value="ABC_TM1"/>
    <property type="match status" value="1"/>
</dbReference>
<keyword evidence="10" id="KW-1185">Reference proteome</keyword>
<dbReference type="InterPro" id="IPR035906">
    <property type="entry name" value="MetI-like_sf"/>
</dbReference>
<evidence type="ECO:0000313" key="10">
    <source>
        <dbReference type="Proteomes" id="UP000612808"/>
    </source>
</evidence>
<evidence type="ECO:0000256" key="2">
    <source>
        <dbReference type="ARBA" id="ARBA00022448"/>
    </source>
</evidence>
<feature type="transmembrane region" description="Helical" evidence="7">
    <location>
        <begin position="12"/>
        <end position="35"/>
    </location>
</feature>
<comment type="similarity">
    <text evidence="7">Belongs to the binding-protein-dependent transport system permease family.</text>
</comment>
<reference evidence="9" key="1">
    <citation type="submission" date="2021-01" db="EMBL/GenBank/DDBJ databases">
        <title>Whole genome shotgun sequence of Actinocatenispora rupis NBRC 107355.</title>
        <authorList>
            <person name="Komaki H."/>
            <person name="Tamura T."/>
        </authorList>
    </citation>
    <scope>NUCLEOTIDE SEQUENCE</scope>
    <source>
        <strain evidence="9">NBRC 107355</strain>
    </source>
</reference>
<feature type="transmembrane region" description="Helical" evidence="7">
    <location>
        <begin position="147"/>
        <end position="171"/>
    </location>
</feature>
<dbReference type="EMBL" id="BOMB01000021">
    <property type="protein sequence ID" value="GID12854.1"/>
    <property type="molecule type" value="Genomic_DNA"/>
</dbReference>
<evidence type="ECO:0000256" key="1">
    <source>
        <dbReference type="ARBA" id="ARBA00004651"/>
    </source>
</evidence>
<dbReference type="Proteomes" id="UP000612808">
    <property type="component" value="Unassembled WGS sequence"/>
</dbReference>
<gene>
    <name evidence="9" type="primary">ugpE_2</name>
    <name evidence="9" type="ORF">Aru02nite_37430</name>
</gene>
<comment type="caution">
    <text evidence="9">The sequence shown here is derived from an EMBL/GenBank/DDBJ whole genome shotgun (WGS) entry which is preliminary data.</text>
</comment>
<evidence type="ECO:0000256" key="5">
    <source>
        <dbReference type="ARBA" id="ARBA00022989"/>
    </source>
</evidence>
<dbReference type="RefSeq" id="WP_203659278.1">
    <property type="nucleotide sequence ID" value="NZ_BAAAZM010000008.1"/>
</dbReference>
<feature type="transmembrane region" description="Helical" evidence="7">
    <location>
        <begin position="114"/>
        <end position="135"/>
    </location>
</feature>
<dbReference type="PANTHER" id="PTHR43744">
    <property type="entry name" value="ABC TRANSPORTER PERMEASE PROTEIN MG189-RELATED-RELATED"/>
    <property type="match status" value="1"/>
</dbReference>
<dbReference type="GO" id="GO:0055085">
    <property type="term" value="P:transmembrane transport"/>
    <property type="evidence" value="ECO:0007669"/>
    <property type="project" value="InterPro"/>
</dbReference>
<dbReference type="Gene3D" id="1.10.3720.10">
    <property type="entry name" value="MetI-like"/>
    <property type="match status" value="1"/>
</dbReference>
<protein>
    <submittedName>
        <fullName evidence="9">sn-glycerol-3-phosphate transport system permease protein UgpE</fullName>
    </submittedName>
</protein>
<organism evidence="9 10">
    <name type="scientific">Actinocatenispora rupis</name>
    <dbReference type="NCBI Taxonomy" id="519421"/>
    <lineage>
        <taxon>Bacteria</taxon>
        <taxon>Bacillati</taxon>
        <taxon>Actinomycetota</taxon>
        <taxon>Actinomycetes</taxon>
        <taxon>Micromonosporales</taxon>
        <taxon>Micromonosporaceae</taxon>
        <taxon>Actinocatenispora</taxon>
    </lineage>
</organism>
<feature type="transmembrane region" description="Helical" evidence="7">
    <location>
        <begin position="247"/>
        <end position="268"/>
    </location>
</feature>
<comment type="subcellular location">
    <subcellularLocation>
        <location evidence="1 7">Cell membrane</location>
        <topology evidence="1 7">Multi-pass membrane protein</topology>
    </subcellularLocation>
</comment>